<sequence>MAQQNNSRNSAKISSNRRNRTDKITKLEQLSPEIFYEIFDYLTGSQIYISFFRLNSRINELVYNTPNVHLDLSQTRTKFYHSFQQIFCSQNIVSVVLDCDIDNLLKRLFSTTGGRRLKSISLLNLSLYTFQTRIPEILSTFKEQLVSLKINLMNTESFGTGAQTGQSFGYLLTELPLLKYFALNDSGQVNTMTYLDSTITNNTVVSLTMSLTGYVRWASILRRFEKLKVLTIDFRFQNEKKRVAPRDSTSYYGNQIQEILPIGYPIRLRHVKIYQYNMILENVEQLFQLLISPTLSTLCLFNCQRPFTRYPQPKRQPPFLDGTQWHDLVKNYLLPTMKRFYIEYEDVDNTMSMRNIAQVKNNFMKYSGQNLPWEVTCSYDPKTKFLSFDFIFT</sequence>
<evidence type="ECO:0000313" key="1">
    <source>
        <dbReference type="EMBL" id="CAF1313335.1"/>
    </source>
</evidence>
<organism evidence="1 2">
    <name type="scientific">Rotaria magnacalcarata</name>
    <dbReference type="NCBI Taxonomy" id="392030"/>
    <lineage>
        <taxon>Eukaryota</taxon>
        <taxon>Metazoa</taxon>
        <taxon>Spiralia</taxon>
        <taxon>Gnathifera</taxon>
        <taxon>Rotifera</taxon>
        <taxon>Eurotatoria</taxon>
        <taxon>Bdelloidea</taxon>
        <taxon>Philodinida</taxon>
        <taxon>Philodinidae</taxon>
        <taxon>Rotaria</taxon>
    </lineage>
</organism>
<dbReference type="EMBL" id="CAJNOW010001319">
    <property type="protein sequence ID" value="CAF1313335.1"/>
    <property type="molecule type" value="Genomic_DNA"/>
</dbReference>
<gene>
    <name evidence="1" type="ORF">KQP761_LOCUS5366</name>
</gene>
<protein>
    <recommendedName>
        <fullName evidence="3">F-box domain-containing protein</fullName>
    </recommendedName>
</protein>
<accession>A0A815ER10</accession>
<dbReference type="AlphaFoldDB" id="A0A815ER10"/>
<comment type="caution">
    <text evidence="1">The sequence shown here is derived from an EMBL/GenBank/DDBJ whole genome shotgun (WGS) entry which is preliminary data.</text>
</comment>
<name>A0A815ER10_9BILA</name>
<proteinExistence type="predicted"/>
<evidence type="ECO:0000313" key="2">
    <source>
        <dbReference type="Proteomes" id="UP000663834"/>
    </source>
</evidence>
<dbReference type="OrthoDB" id="9976904at2759"/>
<dbReference type="Proteomes" id="UP000663834">
    <property type="component" value="Unassembled WGS sequence"/>
</dbReference>
<evidence type="ECO:0008006" key="3">
    <source>
        <dbReference type="Google" id="ProtNLM"/>
    </source>
</evidence>
<reference evidence="1" key="1">
    <citation type="submission" date="2021-02" db="EMBL/GenBank/DDBJ databases">
        <authorList>
            <person name="Nowell W R."/>
        </authorList>
    </citation>
    <scope>NUCLEOTIDE SEQUENCE</scope>
</reference>